<reference evidence="2 3" key="1">
    <citation type="submission" date="2024-01" db="EMBL/GenBank/DDBJ databases">
        <title>The genome of the rayed Mediterranean limpet Patella caerulea (Linnaeus, 1758).</title>
        <authorList>
            <person name="Anh-Thu Weber A."/>
            <person name="Halstead-Nussloch G."/>
        </authorList>
    </citation>
    <scope>NUCLEOTIDE SEQUENCE [LARGE SCALE GENOMIC DNA]</scope>
    <source>
        <strain evidence="2">AATW-2023a</strain>
        <tissue evidence="2">Whole specimen</tissue>
    </source>
</reference>
<dbReference type="SUPFAM" id="SSF53098">
    <property type="entry name" value="Ribonuclease H-like"/>
    <property type="match status" value="1"/>
</dbReference>
<dbReference type="FunFam" id="3.30.420.10:FF:000032">
    <property type="entry name" value="Retrovirus-related Pol polyprotein from transposon 297-like Protein"/>
    <property type="match status" value="1"/>
</dbReference>
<evidence type="ECO:0000259" key="1">
    <source>
        <dbReference type="PROSITE" id="PS50994"/>
    </source>
</evidence>
<dbReference type="Pfam" id="PF00665">
    <property type="entry name" value="rve"/>
    <property type="match status" value="1"/>
</dbReference>
<sequence>MLPCNLIAIDIFGPLPITKNGNEYIMVEGDYYTKYVEAFAIPNYSALVVADKLLTKVICRSECPEPFHTDQGREFESILFSTMCEKLDVNKTRTTPYHPQSGGFVKRFNRTLRQLLGIFCNENQTDWDDFLPFLLMAYRNSVQKSTRCTPNLLMIRRESSCPIPLLSKMTYQIE</sequence>
<protein>
    <recommendedName>
        <fullName evidence="1">Integrase catalytic domain-containing protein</fullName>
    </recommendedName>
</protein>
<dbReference type="Gene3D" id="3.30.420.10">
    <property type="entry name" value="Ribonuclease H-like superfamily/Ribonuclease H"/>
    <property type="match status" value="1"/>
</dbReference>
<feature type="domain" description="Integrase catalytic" evidence="1">
    <location>
        <begin position="1"/>
        <end position="158"/>
    </location>
</feature>
<dbReference type="InterPro" id="IPR012337">
    <property type="entry name" value="RNaseH-like_sf"/>
</dbReference>
<keyword evidence="3" id="KW-1185">Reference proteome</keyword>
<proteinExistence type="predicted"/>
<dbReference type="EMBL" id="JAZGQO010000006">
    <property type="protein sequence ID" value="KAK6183753.1"/>
    <property type="molecule type" value="Genomic_DNA"/>
</dbReference>
<dbReference type="InterPro" id="IPR001584">
    <property type="entry name" value="Integrase_cat-core"/>
</dbReference>
<organism evidence="2 3">
    <name type="scientific">Patella caerulea</name>
    <name type="common">Rayed Mediterranean limpet</name>
    <dbReference type="NCBI Taxonomy" id="87958"/>
    <lineage>
        <taxon>Eukaryota</taxon>
        <taxon>Metazoa</taxon>
        <taxon>Spiralia</taxon>
        <taxon>Lophotrochozoa</taxon>
        <taxon>Mollusca</taxon>
        <taxon>Gastropoda</taxon>
        <taxon>Patellogastropoda</taxon>
        <taxon>Patelloidea</taxon>
        <taxon>Patellidae</taxon>
        <taxon>Patella</taxon>
    </lineage>
</organism>
<dbReference type="InterPro" id="IPR036397">
    <property type="entry name" value="RNaseH_sf"/>
</dbReference>
<accession>A0AAN8JZW9</accession>
<name>A0AAN8JZW9_PATCE</name>
<comment type="caution">
    <text evidence="2">The sequence shown here is derived from an EMBL/GenBank/DDBJ whole genome shotgun (WGS) entry which is preliminary data.</text>
</comment>
<evidence type="ECO:0000313" key="2">
    <source>
        <dbReference type="EMBL" id="KAK6183753.1"/>
    </source>
</evidence>
<dbReference type="PROSITE" id="PS50994">
    <property type="entry name" value="INTEGRASE"/>
    <property type="match status" value="1"/>
</dbReference>
<dbReference type="GO" id="GO:0015074">
    <property type="term" value="P:DNA integration"/>
    <property type="evidence" value="ECO:0007669"/>
    <property type="project" value="InterPro"/>
</dbReference>
<gene>
    <name evidence="2" type="ORF">SNE40_006358</name>
</gene>
<evidence type="ECO:0000313" key="3">
    <source>
        <dbReference type="Proteomes" id="UP001347796"/>
    </source>
</evidence>
<dbReference type="Proteomes" id="UP001347796">
    <property type="component" value="Unassembled WGS sequence"/>
</dbReference>
<dbReference type="PANTHER" id="PTHR37984">
    <property type="entry name" value="PROTEIN CBG26694"/>
    <property type="match status" value="1"/>
</dbReference>
<dbReference type="PANTHER" id="PTHR37984:SF15">
    <property type="entry name" value="INTEGRASE CATALYTIC DOMAIN-CONTAINING PROTEIN"/>
    <property type="match status" value="1"/>
</dbReference>
<dbReference type="InterPro" id="IPR050951">
    <property type="entry name" value="Retrovirus_Pol_polyprotein"/>
</dbReference>
<dbReference type="AlphaFoldDB" id="A0AAN8JZW9"/>
<dbReference type="GO" id="GO:0003676">
    <property type="term" value="F:nucleic acid binding"/>
    <property type="evidence" value="ECO:0007669"/>
    <property type="project" value="InterPro"/>
</dbReference>